<evidence type="ECO:0000313" key="2">
    <source>
        <dbReference type="Proteomes" id="UP001501585"/>
    </source>
</evidence>
<sequence>MNTFPGLVHTARHVMKVGNTRNLWPNPLGREWVKVGLAIGTKS</sequence>
<protein>
    <submittedName>
        <fullName evidence="1">Uncharacterized protein</fullName>
    </submittedName>
</protein>
<evidence type="ECO:0000313" key="1">
    <source>
        <dbReference type="EMBL" id="GAA2018909.1"/>
    </source>
</evidence>
<dbReference type="Proteomes" id="UP001501585">
    <property type="component" value="Unassembled WGS sequence"/>
</dbReference>
<gene>
    <name evidence="1" type="ORF">GCM10009799_52470</name>
</gene>
<reference evidence="1 2" key="1">
    <citation type="journal article" date="2019" name="Int. J. Syst. Evol. Microbiol.">
        <title>The Global Catalogue of Microorganisms (GCM) 10K type strain sequencing project: providing services to taxonomists for standard genome sequencing and annotation.</title>
        <authorList>
            <consortium name="The Broad Institute Genomics Platform"/>
            <consortium name="The Broad Institute Genome Sequencing Center for Infectious Disease"/>
            <person name="Wu L."/>
            <person name="Ma J."/>
        </authorList>
    </citation>
    <scope>NUCLEOTIDE SEQUENCE [LARGE SCALE GENOMIC DNA]</scope>
    <source>
        <strain evidence="1 2">JCM 15313</strain>
    </source>
</reference>
<proteinExistence type="predicted"/>
<keyword evidence="2" id="KW-1185">Reference proteome</keyword>
<dbReference type="EMBL" id="BAAAPC010000068">
    <property type="protein sequence ID" value="GAA2018909.1"/>
    <property type="molecule type" value="Genomic_DNA"/>
</dbReference>
<name>A0ABN2TSF1_9ACTN</name>
<organism evidence="1 2">
    <name type="scientific">Nocardiopsis rhodophaea</name>
    <dbReference type="NCBI Taxonomy" id="280238"/>
    <lineage>
        <taxon>Bacteria</taxon>
        <taxon>Bacillati</taxon>
        <taxon>Actinomycetota</taxon>
        <taxon>Actinomycetes</taxon>
        <taxon>Streptosporangiales</taxon>
        <taxon>Nocardiopsidaceae</taxon>
        <taxon>Nocardiopsis</taxon>
    </lineage>
</organism>
<accession>A0ABN2TSF1</accession>
<comment type="caution">
    <text evidence="1">The sequence shown here is derived from an EMBL/GenBank/DDBJ whole genome shotgun (WGS) entry which is preliminary data.</text>
</comment>